<accession>A0A7V5U264</accession>
<gene>
    <name evidence="2" type="ORF">ENJ96_02570</name>
</gene>
<dbReference type="InterPro" id="IPR017853">
    <property type="entry name" value="GH"/>
</dbReference>
<proteinExistence type="predicted"/>
<dbReference type="Proteomes" id="UP000886101">
    <property type="component" value="Unassembled WGS sequence"/>
</dbReference>
<protein>
    <submittedName>
        <fullName evidence="2">Endo alpha-1,4 polygalactosaminidase</fullName>
    </submittedName>
</protein>
<dbReference type="PROSITE" id="PS51257">
    <property type="entry name" value="PROKAR_LIPOPROTEIN"/>
    <property type="match status" value="1"/>
</dbReference>
<dbReference type="SUPFAM" id="SSF51445">
    <property type="entry name" value="(Trans)glycosidases"/>
    <property type="match status" value="1"/>
</dbReference>
<dbReference type="Gene3D" id="3.20.20.70">
    <property type="entry name" value="Aldolase class I"/>
    <property type="match status" value="1"/>
</dbReference>
<organism evidence="2">
    <name type="scientific">Thermodesulfatator atlanticus</name>
    <dbReference type="NCBI Taxonomy" id="501497"/>
    <lineage>
        <taxon>Bacteria</taxon>
        <taxon>Pseudomonadati</taxon>
        <taxon>Thermodesulfobacteriota</taxon>
        <taxon>Thermodesulfobacteria</taxon>
        <taxon>Thermodesulfobacteriales</taxon>
        <taxon>Thermodesulfatatoraceae</taxon>
        <taxon>Thermodesulfatator</taxon>
    </lineage>
</organism>
<comment type="caution">
    <text evidence="2">The sequence shown here is derived from an EMBL/GenBank/DDBJ whole genome shotgun (WGS) entry which is preliminary data.</text>
</comment>
<evidence type="ECO:0000313" key="2">
    <source>
        <dbReference type="EMBL" id="HHI96716.1"/>
    </source>
</evidence>
<reference evidence="2" key="1">
    <citation type="journal article" date="2020" name="mSystems">
        <title>Genome- and Community-Level Interaction Insights into Carbon Utilization and Element Cycling Functions of Hydrothermarchaeota in Hydrothermal Sediment.</title>
        <authorList>
            <person name="Zhou Z."/>
            <person name="Liu Y."/>
            <person name="Xu W."/>
            <person name="Pan J."/>
            <person name="Luo Z.H."/>
            <person name="Li M."/>
        </authorList>
    </citation>
    <scope>NUCLEOTIDE SEQUENCE [LARGE SCALE GENOMIC DNA]</scope>
    <source>
        <strain evidence="2">HyVt-533</strain>
    </source>
</reference>
<dbReference type="EMBL" id="DROK01000073">
    <property type="protein sequence ID" value="HHI96716.1"/>
    <property type="molecule type" value="Genomic_DNA"/>
</dbReference>
<dbReference type="Pfam" id="PF03537">
    <property type="entry name" value="Glyco_hydro_114"/>
    <property type="match status" value="1"/>
</dbReference>
<dbReference type="AlphaFoldDB" id="A0A7V5U264"/>
<dbReference type="InterPro" id="IPR004352">
    <property type="entry name" value="GH114_TIM-barrel"/>
</dbReference>
<dbReference type="PANTHER" id="PTHR35273">
    <property type="entry name" value="ALPHA-1,4 POLYGALACTOSAMINIDASE, PUTATIVE (AFU_ORTHOLOGUE AFUA_3G07890)-RELATED"/>
    <property type="match status" value="1"/>
</dbReference>
<evidence type="ECO:0000259" key="1">
    <source>
        <dbReference type="Pfam" id="PF03537"/>
    </source>
</evidence>
<dbReference type="PANTHER" id="PTHR35273:SF2">
    <property type="entry name" value="ALPHA-GALACTOSIDASE"/>
    <property type="match status" value="1"/>
</dbReference>
<dbReference type="InterPro" id="IPR013785">
    <property type="entry name" value="Aldolase_TIM"/>
</dbReference>
<feature type="domain" description="Glycoside-hydrolase family GH114 TIM-barrel" evidence="1">
    <location>
        <begin position="55"/>
        <end position="274"/>
    </location>
</feature>
<sequence>MDASRTGRKAYCFPAWKFLVLMAVLGVIVAGCLEGGGSEGEESSKKIWRPSPGTTWQWQLTGEIDTSLKAEMFDVDLFETPPEVIEELHRLGKVVICYFSAGTYEPWRPDAEKFPEEILGEPLVDWPDERWLDIRRLDVLGPIMEARLDLAVEKGCDGVEPDNVDAYQNESGFPLTYEDQLNYNLWLAEQAHKRGLSVGLKNDLDQIPALEPYFDWALNEECFYYGECEKLRPFIEKGKAVFQVEYYLDPEDFCPEANAMGFSSMKKRPELDAWRIACWEFE</sequence>
<name>A0A7V5U264_9BACT</name>